<dbReference type="AlphaFoldDB" id="A0A8X6P867"/>
<organism evidence="1 3">
    <name type="scientific">Nephila pilipes</name>
    <name type="common">Giant wood spider</name>
    <name type="synonym">Nephila maculata</name>
    <dbReference type="NCBI Taxonomy" id="299642"/>
    <lineage>
        <taxon>Eukaryota</taxon>
        <taxon>Metazoa</taxon>
        <taxon>Ecdysozoa</taxon>
        <taxon>Arthropoda</taxon>
        <taxon>Chelicerata</taxon>
        <taxon>Arachnida</taxon>
        <taxon>Araneae</taxon>
        <taxon>Araneomorphae</taxon>
        <taxon>Entelegynae</taxon>
        <taxon>Araneoidea</taxon>
        <taxon>Nephilidae</taxon>
        <taxon>Nephila</taxon>
    </lineage>
</organism>
<dbReference type="EMBL" id="BMAW01032342">
    <property type="protein sequence ID" value="GFU25196.1"/>
    <property type="molecule type" value="Genomic_DNA"/>
</dbReference>
<evidence type="ECO:0000313" key="3">
    <source>
        <dbReference type="Proteomes" id="UP000887013"/>
    </source>
</evidence>
<evidence type="ECO:0000313" key="2">
    <source>
        <dbReference type="EMBL" id="GFU25196.1"/>
    </source>
</evidence>
<gene>
    <name evidence="1" type="ORF">NPIL_544491</name>
    <name evidence="2" type="ORF">NPIL_602711</name>
</gene>
<dbReference type="EMBL" id="BMAW01066682">
    <property type="protein sequence ID" value="GFT55932.1"/>
    <property type="molecule type" value="Genomic_DNA"/>
</dbReference>
<keyword evidence="3" id="KW-1185">Reference proteome</keyword>
<dbReference type="Proteomes" id="UP000887013">
    <property type="component" value="Unassembled WGS sequence"/>
</dbReference>
<protein>
    <submittedName>
        <fullName evidence="1">Uncharacterized protein</fullName>
    </submittedName>
</protein>
<evidence type="ECO:0000313" key="1">
    <source>
        <dbReference type="EMBL" id="GFT55932.1"/>
    </source>
</evidence>
<proteinExistence type="predicted"/>
<accession>A0A8X6P867</accession>
<comment type="caution">
    <text evidence="1">The sequence shown here is derived from an EMBL/GenBank/DDBJ whole genome shotgun (WGS) entry which is preliminary data.</text>
</comment>
<reference evidence="1" key="1">
    <citation type="submission" date="2020-08" db="EMBL/GenBank/DDBJ databases">
        <title>Multicomponent nature underlies the extraordinary mechanical properties of spider dragline silk.</title>
        <authorList>
            <person name="Kono N."/>
            <person name="Nakamura H."/>
            <person name="Mori M."/>
            <person name="Yoshida Y."/>
            <person name="Ohtoshi R."/>
            <person name="Malay A.D."/>
            <person name="Moran D.A.P."/>
            <person name="Tomita M."/>
            <person name="Numata K."/>
            <person name="Arakawa K."/>
        </authorList>
    </citation>
    <scope>NUCLEOTIDE SEQUENCE</scope>
</reference>
<sequence>MAIPHSALVSDQFLLKIGYHFSYKLPYMRELHLKEQKNSCHLRMHEWQDHIFVLPLKHLKVSQIFTLKHLVCYTAPFLRSVSSGVPRGKGGVVEAYCPGP</sequence>
<name>A0A8X6P867_NEPPI</name>